<evidence type="ECO:0000313" key="1">
    <source>
        <dbReference type="EMBL" id="KAH9367379.1"/>
    </source>
</evidence>
<reference evidence="1 2" key="1">
    <citation type="journal article" date="2020" name="Cell">
        <title>Large-Scale Comparative Analyses of Tick Genomes Elucidate Their Genetic Diversity and Vector Capacities.</title>
        <authorList>
            <consortium name="Tick Genome and Microbiome Consortium (TIGMIC)"/>
            <person name="Jia N."/>
            <person name="Wang J."/>
            <person name="Shi W."/>
            <person name="Du L."/>
            <person name="Sun Y."/>
            <person name="Zhan W."/>
            <person name="Jiang J.F."/>
            <person name="Wang Q."/>
            <person name="Zhang B."/>
            <person name="Ji P."/>
            <person name="Bell-Sakyi L."/>
            <person name="Cui X.M."/>
            <person name="Yuan T.T."/>
            <person name="Jiang B.G."/>
            <person name="Yang W.F."/>
            <person name="Lam T.T."/>
            <person name="Chang Q.C."/>
            <person name="Ding S.J."/>
            <person name="Wang X.J."/>
            <person name="Zhu J.G."/>
            <person name="Ruan X.D."/>
            <person name="Zhao L."/>
            <person name="Wei J.T."/>
            <person name="Ye R.Z."/>
            <person name="Que T.C."/>
            <person name="Du C.H."/>
            <person name="Zhou Y.H."/>
            <person name="Cheng J.X."/>
            <person name="Dai P.F."/>
            <person name="Guo W.B."/>
            <person name="Han X.H."/>
            <person name="Huang E.J."/>
            <person name="Li L.F."/>
            <person name="Wei W."/>
            <person name="Gao Y.C."/>
            <person name="Liu J.Z."/>
            <person name="Shao H.Z."/>
            <person name="Wang X."/>
            <person name="Wang C.C."/>
            <person name="Yang T.C."/>
            <person name="Huo Q.B."/>
            <person name="Li W."/>
            <person name="Chen H.Y."/>
            <person name="Chen S.E."/>
            <person name="Zhou L.G."/>
            <person name="Ni X.B."/>
            <person name="Tian J.H."/>
            <person name="Sheng Y."/>
            <person name="Liu T."/>
            <person name="Pan Y.S."/>
            <person name="Xia L.Y."/>
            <person name="Li J."/>
            <person name="Zhao F."/>
            <person name="Cao W.C."/>
        </authorList>
    </citation>
    <scope>NUCLEOTIDE SEQUENCE [LARGE SCALE GENOMIC DNA]</scope>
    <source>
        <strain evidence="1">HaeL-2018</strain>
    </source>
</reference>
<dbReference type="EMBL" id="JABSTR010000004">
    <property type="protein sequence ID" value="KAH9367379.1"/>
    <property type="molecule type" value="Genomic_DNA"/>
</dbReference>
<gene>
    <name evidence="1" type="ORF">HPB48_010174</name>
</gene>
<name>A0A9J6FX90_HAELO</name>
<dbReference type="Gene3D" id="3.60.10.10">
    <property type="entry name" value="Endonuclease/exonuclease/phosphatase"/>
    <property type="match status" value="1"/>
</dbReference>
<dbReference type="AlphaFoldDB" id="A0A9J6FX90"/>
<comment type="caution">
    <text evidence="1">The sequence shown here is derived from an EMBL/GenBank/DDBJ whole genome shotgun (WGS) entry which is preliminary data.</text>
</comment>
<dbReference type="SUPFAM" id="SSF56219">
    <property type="entry name" value="DNase I-like"/>
    <property type="match status" value="1"/>
</dbReference>
<accession>A0A9J6FX90</accession>
<proteinExistence type="predicted"/>
<protein>
    <submittedName>
        <fullName evidence="1">Uncharacterized protein</fullName>
    </submittedName>
</protein>
<evidence type="ECO:0000313" key="2">
    <source>
        <dbReference type="Proteomes" id="UP000821853"/>
    </source>
</evidence>
<sequence length="281" mass="33124">MVHENNLEDIGRTLTAGMASQYTHFQNDSEARLDRIYVSTDLVLHCNNYQIKHVCFSDHSLVTLVIGTEKRNPKFNWELWKFNAKLLHDEVFSDKVKEQIKLLFKENDENIGIEWETFKQEVKMDAIERSAVLRQKDKEKENELLTELQFLLSAQNAHLENNASKVKQVKAELEHIDAEKYKGAIIRARAEKLWLGERPTKRALCDEKRYATRNEIKAVEYDGCIARDSETIQRAFYEHYRDLLGRKRDFEDGFRHHFLQQMPKLDSEIGTKLEEPITQLR</sequence>
<keyword evidence="2" id="KW-1185">Reference proteome</keyword>
<organism evidence="1 2">
    <name type="scientific">Haemaphysalis longicornis</name>
    <name type="common">Bush tick</name>
    <dbReference type="NCBI Taxonomy" id="44386"/>
    <lineage>
        <taxon>Eukaryota</taxon>
        <taxon>Metazoa</taxon>
        <taxon>Ecdysozoa</taxon>
        <taxon>Arthropoda</taxon>
        <taxon>Chelicerata</taxon>
        <taxon>Arachnida</taxon>
        <taxon>Acari</taxon>
        <taxon>Parasitiformes</taxon>
        <taxon>Ixodida</taxon>
        <taxon>Ixodoidea</taxon>
        <taxon>Ixodidae</taxon>
        <taxon>Haemaphysalinae</taxon>
        <taxon>Haemaphysalis</taxon>
    </lineage>
</organism>
<dbReference type="Proteomes" id="UP000821853">
    <property type="component" value="Chromosome 2"/>
</dbReference>
<dbReference type="InterPro" id="IPR036691">
    <property type="entry name" value="Endo/exonu/phosph_ase_sf"/>
</dbReference>
<dbReference type="VEuPathDB" id="VectorBase:HLOH_048651"/>
<dbReference type="OMA" id="HENNLED"/>
<dbReference type="OrthoDB" id="9909359at2759"/>